<gene>
    <name evidence="2" type="ORF">EVAR_60851_1</name>
</gene>
<accession>A0A4C1Y9Z4</accession>
<evidence type="ECO:0000256" key="1">
    <source>
        <dbReference type="SAM" id="MobiDB-lite"/>
    </source>
</evidence>
<protein>
    <submittedName>
        <fullName evidence="2">Uncharacterized protein</fullName>
    </submittedName>
</protein>
<feature type="region of interest" description="Disordered" evidence="1">
    <location>
        <begin position="53"/>
        <end position="132"/>
    </location>
</feature>
<evidence type="ECO:0000313" key="3">
    <source>
        <dbReference type="Proteomes" id="UP000299102"/>
    </source>
</evidence>
<comment type="caution">
    <text evidence="2">The sequence shown here is derived from an EMBL/GenBank/DDBJ whole genome shotgun (WGS) entry which is preliminary data.</text>
</comment>
<name>A0A4C1Y9Z4_EUMVA</name>
<dbReference type="Proteomes" id="UP000299102">
    <property type="component" value="Unassembled WGS sequence"/>
</dbReference>
<evidence type="ECO:0000313" key="2">
    <source>
        <dbReference type="EMBL" id="GBP71285.1"/>
    </source>
</evidence>
<sequence length="148" mass="16625">MSIYGIQALIPYCRSHKKARSHSTWFLCEKKYGSRKPLNGCSFRNRRVRVTIDRQHYRTENRQPPGKEGSRAATTKWTSQRTTASNSVERPLGNECGRSLGASDPKSMRRGNSEGKPVLSRGRPGVETNGEQKILNAETRYATVVDGI</sequence>
<organism evidence="2 3">
    <name type="scientific">Eumeta variegata</name>
    <name type="common">Bagworm moth</name>
    <name type="synonym">Eumeta japonica</name>
    <dbReference type="NCBI Taxonomy" id="151549"/>
    <lineage>
        <taxon>Eukaryota</taxon>
        <taxon>Metazoa</taxon>
        <taxon>Ecdysozoa</taxon>
        <taxon>Arthropoda</taxon>
        <taxon>Hexapoda</taxon>
        <taxon>Insecta</taxon>
        <taxon>Pterygota</taxon>
        <taxon>Neoptera</taxon>
        <taxon>Endopterygota</taxon>
        <taxon>Lepidoptera</taxon>
        <taxon>Glossata</taxon>
        <taxon>Ditrysia</taxon>
        <taxon>Tineoidea</taxon>
        <taxon>Psychidae</taxon>
        <taxon>Oiketicinae</taxon>
        <taxon>Eumeta</taxon>
    </lineage>
</organism>
<feature type="compositionally biased region" description="Polar residues" evidence="1">
    <location>
        <begin position="72"/>
        <end position="88"/>
    </location>
</feature>
<reference evidence="2 3" key="1">
    <citation type="journal article" date="2019" name="Commun. Biol.">
        <title>The bagworm genome reveals a unique fibroin gene that provides high tensile strength.</title>
        <authorList>
            <person name="Kono N."/>
            <person name="Nakamura H."/>
            <person name="Ohtoshi R."/>
            <person name="Tomita M."/>
            <person name="Numata K."/>
            <person name="Arakawa K."/>
        </authorList>
    </citation>
    <scope>NUCLEOTIDE SEQUENCE [LARGE SCALE GENOMIC DNA]</scope>
</reference>
<proteinExistence type="predicted"/>
<dbReference type="AlphaFoldDB" id="A0A4C1Y9Z4"/>
<keyword evidence="3" id="KW-1185">Reference proteome</keyword>
<dbReference type="EMBL" id="BGZK01001103">
    <property type="protein sequence ID" value="GBP71285.1"/>
    <property type="molecule type" value="Genomic_DNA"/>
</dbReference>